<keyword evidence="5" id="KW-0969">Cilium</keyword>
<comment type="subcellular location">
    <subcellularLocation>
        <location evidence="4">Cytoplasm</location>
    </subcellularLocation>
</comment>
<comment type="similarity">
    <text evidence="4">Belongs to the FliW family.</text>
</comment>
<dbReference type="RefSeq" id="WP_413782339.1">
    <property type="nucleotide sequence ID" value="NZ_JAUOZS010000001.1"/>
</dbReference>
<organism evidence="5 6">
    <name type="scientific">Anaeroselena agilis</name>
    <dbReference type="NCBI Taxonomy" id="3063788"/>
    <lineage>
        <taxon>Bacteria</taxon>
        <taxon>Bacillati</taxon>
        <taxon>Bacillota</taxon>
        <taxon>Negativicutes</taxon>
        <taxon>Acetonemataceae</taxon>
        <taxon>Anaeroselena</taxon>
    </lineage>
</organism>
<keyword evidence="5" id="KW-0966">Cell projection</keyword>
<evidence type="ECO:0000256" key="4">
    <source>
        <dbReference type="HAMAP-Rule" id="MF_01185"/>
    </source>
</evidence>
<evidence type="ECO:0000313" key="6">
    <source>
        <dbReference type="Proteomes" id="UP001254848"/>
    </source>
</evidence>
<dbReference type="SUPFAM" id="SSF141457">
    <property type="entry name" value="BH3618-like"/>
    <property type="match status" value="1"/>
</dbReference>
<dbReference type="Proteomes" id="UP001254848">
    <property type="component" value="Unassembled WGS sequence"/>
</dbReference>
<keyword evidence="1 4" id="KW-0963">Cytoplasm</keyword>
<dbReference type="EMBL" id="JAUOZS010000001">
    <property type="protein sequence ID" value="MDT8903899.1"/>
    <property type="molecule type" value="Genomic_DNA"/>
</dbReference>
<evidence type="ECO:0000256" key="1">
    <source>
        <dbReference type="ARBA" id="ARBA00022490"/>
    </source>
</evidence>
<evidence type="ECO:0000313" key="5">
    <source>
        <dbReference type="EMBL" id="MDT8903899.1"/>
    </source>
</evidence>
<sequence length="151" mass="17044">MVIESIRFGSLEVDEHDIIRFPQGLLGFGEEKAFVFLPHGQDSPFAFLQSVSQPELTFFIADPFQFFADYEFELDDDLAGQIGLTADCPLQVFCIVTVADKLEEMTANLLAPVVVNWRERSAVQAVLDRKGYTTRHRLFPDGFPTKPKEGK</sequence>
<dbReference type="HAMAP" id="MF_01185">
    <property type="entry name" value="FliW"/>
    <property type="match status" value="1"/>
</dbReference>
<name>A0ABU3P4C6_9FIRM</name>
<evidence type="ECO:0000256" key="3">
    <source>
        <dbReference type="ARBA" id="ARBA00022845"/>
    </source>
</evidence>
<dbReference type="PANTHER" id="PTHR39190:SF1">
    <property type="entry name" value="FLAGELLAR ASSEMBLY FACTOR FLIW"/>
    <property type="match status" value="1"/>
</dbReference>
<comment type="function">
    <text evidence="4">Acts as an anti-CsrA protein, binds CsrA and prevents it from repressing translation of its target genes, one of which is flagellin. Binds to flagellin and participates in the assembly of the flagellum.</text>
</comment>
<evidence type="ECO:0000256" key="2">
    <source>
        <dbReference type="ARBA" id="ARBA00022795"/>
    </source>
</evidence>
<dbReference type="Pfam" id="PF02623">
    <property type="entry name" value="FliW"/>
    <property type="match status" value="1"/>
</dbReference>
<comment type="caution">
    <text evidence="5">The sequence shown here is derived from an EMBL/GenBank/DDBJ whole genome shotgun (WGS) entry which is preliminary data.</text>
</comment>
<keyword evidence="3 4" id="KW-0810">Translation regulation</keyword>
<keyword evidence="2 4" id="KW-1005">Bacterial flagellum biogenesis</keyword>
<dbReference type="PANTHER" id="PTHR39190">
    <property type="entry name" value="FLAGELLAR ASSEMBLY FACTOR FLIW"/>
    <property type="match status" value="1"/>
</dbReference>
<keyword evidence="5" id="KW-0282">Flagellum</keyword>
<dbReference type="NCBIfam" id="NF009793">
    <property type="entry name" value="PRK13285.1-1"/>
    <property type="match status" value="1"/>
</dbReference>
<dbReference type="InterPro" id="IPR024046">
    <property type="entry name" value="Flagellar_assmbl_FliW_dom_sf"/>
</dbReference>
<protein>
    <recommendedName>
        <fullName evidence="4">Flagellar assembly factor FliW</fullName>
    </recommendedName>
</protein>
<proteinExistence type="inferred from homology"/>
<comment type="subunit">
    <text evidence="4">Interacts with translational regulator CsrA and flagellin(s).</text>
</comment>
<dbReference type="InterPro" id="IPR003775">
    <property type="entry name" value="Flagellar_assembly_factor_FliW"/>
</dbReference>
<gene>
    <name evidence="4 5" type="primary">fliW</name>
    <name evidence="5" type="ORF">Q4T40_21925</name>
</gene>
<keyword evidence="6" id="KW-1185">Reference proteome</keyword>
<dbReference type="Gene3D" id="2.30.290.10">
    <property type="entry name" value="BH3618-like"/>
    <property type="match status" value="1"/>
</dbReference>
<accession>A0ABU3P4C6</accession>
<keyword evidence="4" id="KW-0143">Chaperone</keyword>
<reference evidence="5 6" key="1">
    <citation type="submission" date="2023-07" db="EMBL/GenBank/DDBJ databases">
        <title>The novel representative of Negativicutes class, Anaeroselena agilis gen. nov. sp. nov.</title>
        <authorList>
            <person name="Prokofeva M.I."/>
            <person name="Elcheninov A.G."/>
            <person name="Klyukina A."/>
            <person name="Kublanov I.V."/>
            <person name="Frolov E.N."/>
            <person name="Podosokorskaya O.A."/>
        </authorList>
    </citation>
    <scope>NUCLEOTIDE SEQUENCE [LARGE SCALE GENOMIC DNA]</scope>
    <source>
        <strain evidence="5 6">4137-cl</strain>
    </source>
</reference>